<feature type="transmembrane region" description="Helical" evidence="1">
    <location>
        <begin position="94"/>
        <end position="111"/>
    </location>
</feature>
<dbReference type="InterPro" id="IPR050706">
    <property type="entry name" value="Cyclic-di-GMP_PDE-like"/>
</dbReference>
<feature type="domain" description="EAL" evidence="3">
    <location>
        <begin position="484"/>
        <end position="736"/>
    </location>
</feature>
<dbReference type="InterPro" id="IPR043128">
    <property type="entry name" value="Rev_trsase/Diguanyl_cyclase"/>
</dbReference>
<dbReference type="SUPFAM" id="SSF141868">
    <property type="entry name" value="EAL domain-like"/>
    <property type="match status" value="1"/>
</dbReference>
<proteinExistence type="predicted"/>
<dbReference type="RefSeq" id="WP_158674150.1">
    <property type="nucleotide sequence ID" value="NZ_RJKN01000001.1"/>
</dbReference>
<dbReference type="PROSITE" id="PS50887">
    <property type="entry name" value="GGDEF"/>
    <property type="match status" value="1"/>
</dbReference>
<evidence type="ECO:0000313" key="5">
    <source>
        <dbReference type="EMBL" id="ROP45436.1"/>
    </source>
</evidence>
<feature type="signal peptide" evidence="2">
    <location>
        <begin position="1"/>
        <end position="26"/>
    </location>
</feature>
<dbReference type="SMART" id="SM00267">
    <property type="entry name" value="GGDEF"/>
    <property type="match status" value="1"/>
</dbReference>
<dbReference type="InterPro" id="IPR035919">
    <property type="entry name" value="EAL_sf"/>
</dbReference>
<dbReference type="CDD" id="cd01948">
    <property type="entry name" value="EAL"/>
    <property type="match status" value="1"/>
</dbReference>
<dbReference type="AlphaFoldDB" id="A0A3N1HSR7"/>
<dbReference type="InParanoid" id="A0A3N1HSR7"/>
<dbReference type="PANTHER" id="PTHR33121">
    <property type="entry name" value="CYCLIC DI-GMP PHOSPHODIESTERASE PDEF"/>
    <property type="match status" value="1"/>
</dbReference>
<feature type="transmembrane region" description="Helical" evidence="1">
    <location>
        <begin position="181"/>
        <end position="199"/>
    </location>
</feature>
<feature type="transmembrane region" description="Helical" evidence="1">
    <location>
        <begin position="31"/>
        <end position="48"/>
    </location>
</feature>
<dbReference type="PANTHER" id="PTHR33121:SF70">
    <property type="entry name" value="SIGNALING PROTEIN YKOW"/>
    <property type="match status" value="1"/>
</dbReference>
<sequence length="755" mass="76280">MVTGSLVGLLCAVAVVAVGMAAPAAAPLTASFVVAVTGLVGAAVVLARRGPVRGRSARRWFAASAAAWCGGELVSAFVVVLATGPPPRPNLGDAISICAGPLALVGVLRLPRPAGRVGALRTLGVDAVVLALGAAVAVWMGFFPSGAGEAPGLVVFCVLVVVLYLVIGSLIAQVAMVGRDLGVAVLLVGLAALAVGDLAVTRELLAGAALWSWPLAATQCLAWPVILGGVDAIARRRPLTARSGRTDEGESSATVMTTAAVYVAWLGALAALPRNGGGTVAVVLGLLAVGSAGLREVLRLRARLRAVRRLAEEARHDALTGLGNARALTGRLAGLLDDGSPASVVLLDVDDFAALDERLGRTASDELLVRLAATLAARFGDDRTHRLGADDLALLCPTGPTEAEAVAEEARALLVAAAGPALRLTARAGVAGVDALPAATAAVAPTTAAQLLAEATTAVTAAGRAGGDRTALFRGEVAERVRRRALVEHRLRQAVTADALSVELQPLVHLADGRLKGFEVLSRWTDEVLGRVGPDEFVPVAEAAGLVPAVGRAALRRGLAALVAAGGPARGLTLSVNASPLELRDPGYPDVVLAELAAAGVAPGLLVVEVTEGLLVTEDDPALDVLRALRDGGCRVALDDVGAGYASMTYLARLPVDVVKVDRSLVAGVGTPRTGRVLEALVQLSCSLGLVVLVEGVEEEHQVAPLLATGATLGQGWLWSRALPVDELPALVAADAAAHPGPARAVGAVGAVGAV</sequence>
<dbReference type="NCBIfam" id="TIGR00254">
    <property type="entry name" value="GGDEF"/>
    <property type="match status" value="1"/>
</dbReference>
<dbReference type="EMBL" id="RJKN01000001">
    <property type="protein sequence ID" value="ROP45436.1"/>
    <property type="molecule type" value="Genomic_DNA"/>
</dbReference>
<feature type="transmembrane region" description="Helical" evidence="1">
    <location>
        <begin position="253"/>
        <end position="272"/>
    </location>
</feature>
<evidence type="ECO:0000313" key="6">
    <source>
        <dbReference type="Proteomes" id="UP000276232"/>
    </source>
</evidence>
<dbReference type="SMART" id="SM00052">
    <property type="entry name" value="EAL"/>
    <property type="match status" value="1"/>
</dbReference>
<evidence type="ECO:0000256" key="1">
    <source>
        <dbReference type="SAM" id="Phobius"/>
    </source>
</evidence>
<keyword evidence="6" id="KW-1185">Reference proteome</keyword>
<evidence type="ECO:0000259" key="4">
    <source>
        <dbReference type="PROSITE" id="PS50887"/>
    </source>
</evidence>
<accession>A0A3N1HSR7</accession>
<keyword evidence="1" id="KW-1133">Transmembrane helix</keyword>
<evidence type="ECO:0000259" key="3">
    <source>
        <dbReference type="PROSITE" id="PS50883"/>
    </source>
</evidence>
<feature type="transmembrane region" description="Helical" evidence="1">
    <location>
        <begin position="60"/>
        <end position="82"/>
    </location>
</feature>
<reference evidence="5 6" key="1">
    <citation type="journal article" date="2015" name="Stand. Genomic Sci.">
        <title>Genomic Encyclopedia of Bacterial and Archaeal Type Strains, Phase III: the genomes of soil and plant-associated and newly described type strains.</title>
        <authorList>
            <person name="Whitman W.B."/>
            <person name="Woyke T."/>
            <person name="Klenk H.P."/>
            <person name="Zhou Y."/>
            <person name="Lilburn T.G."/>
            <person name="Beck B.J."/>
            <person name="De Vos P."/>
            <person name="Vandamme P."/>
            <person name="Eisen J.A."/>
            <person name="Garrity G."/>
            <person name="Hugenholtz P."/>
            <person name="Kyrpides N.C."/>
        </authorList>
    </citation>
    <scope>NUCLEOTIDE SEQUENCE [LARGE SCALE GENOMIC DNA]</scope>
    <source>
        <strain evidence="5 6">CECT 7306</strain>
    </source>
</reference>
<dbReference type="Gene3D" id="3.30.70.270">
    <property type="match status" value="1"/>
</dbReference>
<dbReference type="Proteomes" id="UP000276232">
    <property type="component" value="Unassembled WGS sequence"/>
</dbReference>
<feature type="transmembrane region" description="Helical" evidence="1">
    <location>
        <begin position="153"/>
        <end position="174"/>
    </location>
</feature>
<dbReference type="Pfam" id="PF00563">
    <property type="entry name" value="EAL"/>
    <property type="match status" value="1"/>
</dbReference>
<comment type="caution">
    <text evidence="5">The sequence shown here is derived from an EMBL/GenBank/DDBJ whole genome shotgun (WGS) entry which is preliminary data.</text>
</comment>
<dbReference type="Pfam" id="PF00990">
    <property type="entry name" value="GGDEF"/>
    <property type="match status" value="1"/>
</dbReference>
<feature type="chain" id="PRO_5039691771" evidence="2">
    <location>
        <begin position="27"/>
        <end position="755"/>
    </location>
</feature>
<feature type="transmembrane region" description="Helical" evidence="1">
    <location>
        <begin position="278"/>
        <end position="298"/>
    </location>
</feature>
<evidence type="ECO:0000256" key="2">
    <source>
        <dbReference type="SAM" id="SignalP"/>
    </source>
</evidence>
<dbReference type="Gene3D" id="3.20.20.450">
    <property type="entry name" value="EAL domain"/>
    <property type="match status" value="1"/>
</dbReference>
<feature type="transmembrane region" description="Helical" evidence="1">
    <location>
        <begin position="211"/>
        <end position="233"/>
    </location>
</feature>
<feature type="transmembrane region" description="Helical" evidence="1">
    <location>
        <begin position="123"/>
        <end position="141"/>
    </location>
</feature>
<protein>
    <submittedName>
        <fullName evidence="5">Diguanylate cyclase (GGDEF)-like protein</fullName>
    </submittedName>
</protein>
<organism evidence="5 6">
    <name type="scientific">Pseudokineococcus lusitanus</name>
    <dbReference type="NCBI Taxonomy" id="763993"/>
    <lineage>
        <taxon>Bacteria</taxon>
        <taxon>Bacillati</taxon>
        <taxon>Actinomycetota</taxon>
        <taxon>Actinomycetes</taxon>
        <taxon>Kineosporiales</taxon>
        <taxon>Kineosporiaceae</taxon>
        <taxon>Pseudokineococcus</taxon>
    </lineage>
</organism>
<dbReference type="InterPro" id="IPR000160">
    <property type="entry name" value="GGDEF_dom"/>
</dbReference>
<dbReference type="SUPFAM" id="SSF55073">
    <property type="entry name" value="Nucleotide cyclase"/>
    <property type="match status" value="1"/>
</dbReference>
<dbReference type="InterPro" id="IPR001633">
    <property type="entry name" value="EAL_dom"/>
</dbReference>
<name>A0A3N1HSR7_9ACTN</name>
<gene>
    <name evidence="5" type="ORF">EDC03_0038</name>
</gene>
<keyword evidence="2" id="KW-0732">Signal</keyword>
<dbReference type="OrthoDB" id="23692at2"/>
<dbReference type="InterPro" id="IPR029787">
    <property type="entry name" value="Nucleotide_cyclase"/>
</dbReference>
<keyword evidence="1" id="KW-0472">Membrane</keyword>
<dbReference type="PROSITE" id="PS50883">
    <property type="entry name" value="EAL"/>
    <property type="match status" value="1"/>
</dbReference>
<dbReference type="GO" id="GO:0071111">
    <property type="term" value="F:cyclic-guanylate-specific phosphodiesterase activity"/>
    <property type="evidence" value="ECO:0007669"/>
    <property type="project" value="InterPro"/>
</dbReference>
<feature type="domain" description="GGDEF" evidence="4">
    <location>
        <begin position="340"/>
        <end position="475"/>
    </location>
</feature>
<keyword evidence="1" id="KW-0812">Transmembrane</keyword>